<dbReference type="GO" id="GO:0036435">
    <property type="term" value="F:K48-linked polyubiquitin modification-dependent protein binding"/>
    <property type="evidence" value="ECO:0007669"/>
    <property type="project" value="TreeGrafter"/>
</dbReference>
<dbReference type="InterPro" id="IPR009060">
    <property type="entry name" value="UBA-like_sf"/>
</dbReference>
<evidence type="ECO:0000256" key="5">
    <source>
        <dbReference type="SAM" id="MobiDB-lite"/>
    </source>
</evidence>
<dbReference type="PROSITE" id="PS00028">
    <property type="entry name" value="ZINC_FINGER_C2H2_1"/>
    <property type="match status" value="1"/>
</dbReference>
<feature type="compositionally biased region" description="Low complexity" evidence="5">
    <location>
        <begin position="201"/>
        <end position="227"/>
    </location>
</feature>
<evidence type="ECO:0000256" key="4">
    <source>
        <dbReference type="PROSITE-ProRule" id="PRU00042"/>
    </source>
</evidence>
<protein>
    <recommendedName>
        <fullName evidence="11">UBX domain-containing protein 1</fullName>
    </recommendedName>
</protein>
<accession>A0AAV7X4X6</accession>
<dbReference type="CDD" id="cd01772">
    <property type="entry name" value="UBX_UBXN1"/>
    <property type="match status" value="1"/>
</dbReference>
<dbReference type="PROSITE" id="PS50157">
    <property type="entry name" value="ZINC_FINGER_C2H2_2"/>
    <property type="match status" value="1"/>
</dbReference>
<dbReference type="InterPro" id="IPR057766">
    <property type="entry name" value="Znf-C2H2_OTU1-like_C"/>
</dbReference>
<dbReference type="SUPFAM" id="SSF54236">
    <property type="entry name" value="Ubiquitin-like"/>
    <property type="match status" value="1"/>
</dbReference>
<dbReference type="GO" id="GO:1903094">
    <property type="term" value="P:negative regulation of protein K48-linked deubiquitination"/>
    <property type="evidence" value="ECO:0007669"/>
    <property type="project" value="TreeGrafter"/>
</dbReference>
<dbReference type="Pfam" id="PF24560">
    <property type="entry name" value="zf-C2H2_OTU1_C"/>
    <property type="match status" value="1"/>
</dbReference>
<keyword evidence="2" id="KW-0963">Cytoplasm</keyword>
<dbReference type="GO" id="GO:0031397">
    <property type="term" value="P:negative regulation of protein ubiquitination"/>
    <property type="evidence" value="ECO:0007669"/>
    <property type="project" value="TreeGrafter"/>
</dbReference>
<dbReference type="GO" id="GO:0005737">
    <property type="term" value="C:cytoplasm"/>
    <property type="evidence" value="ECO:0007669"/>
    <property type="project" value="UniProtKB-SubCell"/>
</dbReference>
<dbReference type="SMART" id="SM00165">
    <property type="entry name" value="UBA"/>
    <property type="match status" value="1"/>
</dbReference>
<dbReference type="GO" id="GO:0032435">
    <property type="term" value="P:negative regulation of proteasomal ubiquitin-dependent protein catabolic process"/>
    <property type="evidence" value="ECO:0007669"/>
    <property type="project" value="TreeGrafter"/>
</dbReference>
<comment type="subcellular location">
    <subcellularLocation>
        <location evidence="1">Cytoplasm</location>
    </subcellularLocation>
</comment>
<feature type="region of interest" description="Disordered" evidence="5">
    <location>
        <begin position="90"/>
        <end position="160"/>
    </location>
</feature>
<name>A0AAV7X4X6_9NEOP</name>
<feature type="domain" description="UBA" evidence="6">
    <location>
        <begin position="1"/>
        <end position="41"/>
    </location>
</feature>
<gene>
    <name evidence="9" type="ORF">ONE63_004968</name>
</gene>
<feature type="region of interest" description="Disordered" evidence="5">
    <location>
        <begin position="190"/>
        <end position="229"/>
    </location>
</feature>
<keyword evidence="3" id="KW-0175">Coiled coil</keyword>
<feature type="compositionally biased region" description="Basic and acidic residues" evidence="5">
    <location>
        <begin position="190"/>
        <end position="200"/>
    </location>
</feature>
<dbReference type="Pfam" id="PF00789">
    <property type="entry name" value="UBX"/>
    <property type="match status" value="1"/>
</dbReference>
<dbReference type="InterPro" id="IPR001012">
    <property type="entry name" value="UBX_dom"/>
</dbReference>
<dbReference type="EMBL" id="JAPTSV010000016">
    <property type="protein sequence ID" value="KAJ1519707.1"/>
    <property type="molecule type" value="Genomic_DNA"/>
</dbReference>
<evidence type="ECO:0000313" key="9">
    <source>
        <dbReference type="EMBL" id="KAJ1519707.1"/>
    </source>
</evidence>
<dbReference type="Pfam" id="PF22562">
    <property type="entry name" value="UBA_7"/>
    <property type="match status" value="1"/>
</dbReference>
<dbReference type="PANTHER" id="PTHR46340">
    <property type="entry name" value="UBX DOMAIN-CONTAINING PROTEIN 1"/>
    <property type="match status" value="1"/>
</dbReference>
<dbReference type="GO" id="GO:0005634">
    <property type="term" value="C:nucleus"/>
    <property type="evidence" value="ECO:0007669"/>
    <property type="project" value="TreeGrafter"/>
</dbReference>
<dbReference type="SUPFAM" id="SSF46934">
    <property type="entry name" value="UBA-like"/>
    <property type="match status" value="1"/>
</dbReference>
<evidence type="ECO:0000259" key="8">
    <source>
        <dbReference type="PROSITE" id="PS50157"/>
    </source>
</evidence>
<evidence type="ECO:0008006" key="11">
    <source>
        <dbReference type="Google" id="ProtNLM"/>
    </source>
</evidence>
<evidence type="ECO:0000259" key="7">
    <source>
        <dbReference type="PROSITE" id="PS50033"/>
    </source>
</evidence>
<dbReference type="PROSITE" id="PS50033">
    <property type="entry name" value="UBX"/>
    <property type="match status" value="1"/>
</dbReference>
<comment type="caution">
    <text evidence="9">The sequence shown here is derived from an EMBL/GenBank/DDBJ whole genome shotgun (WGS) entry which is preliminary data.</text>
</comment>
<dbReference type="FunFam" id="1.10.8.10:FF:000044">
    <property type="entry name" value="UBX domain-containing protein 1"/>
    <property type="match status" value="1"/>
</dbReference>
<feature type="domain" description="UBX" evidence="7">
    <location>
        <begin position="227"/>
        <end position="296"/>
    </location>
</feature>
<dbReference type="InterPro" id="IPR015940">
    <property type="entry name" value="UBA"/>
</dbReference>
<dbReference type="InterPro" id="IPR041923">
    <property type="entry name" value="UBA_UBXN1"/>
</dbReference>
<dbReference type="CDD" id="cd14302">
    <property type="entry name" value="UBA_UBXN1"/>
    <property type="match status" value="1"/>
</dbReference>
<dbReference type="Gene3D" id="1.10.8.10">
    <property type="entry name" value="DNA helicase RuvA subunit, C-terminal domain"/>
    <property type="match status" value="1"/>
</dbReference>
<dbReference type="AlphaFoldDB" id="A0AAV7X4X6"/>
<sequence>MSSADVSLLIDMGFSREKAEKALQVTGNKGVEPAMEWLLAHNDDMDTSSSNTSAPVDSNEGEEGAEAKSLKCNECNKLFKTQAEVEFHAAKTQHTDFSESTEEKKPLTDEEKAEQVRKLEEKMKLKRKEREEREKQEALEREKDRIRSGKEMIEAKKKMEEQEIKKMAELRRKEKEDDKRARDRVRAQIEADKAARKAKAEAAQGVTPAVTTPLPAPVPSKSAAAPKDYSETRLQIRLPNGQALTQTFGAKEQLSAVRVYIEMNRTDGPGPFSLMTSFPRKVFALEDYEKPLDILG</sequence>
<dbReference type="InterPro" id="IPR013087">
    <property type="entry name" value="Znf_C2H2_type"/>
</dbReference>
<dbReference type="InterPro" id="IPR029071">
    <property type="entry name" value="Ubiquitin-like_domsf"/>
</dbReference>
<dbReference type="Gene3D" id="3.10.20.90">
    <property type="entry name" value="Phosphatidylinositol 3-kinase Catalytic Subunit, Chain A, domain 1"/>
    <property type="match status" value="1"/>
</dbReference>
<dbReference type="GO" id="GO:0008270">
    <property type="term" value="F:zinc ion binding"/>
    <property type="evidence" value="ECO:0007669"/>
    <property type="project" value="UniProtKB-KW"/>
</dbReference>
<feature type="domain" description="C2H2-type" evidence="8">
    <location>
        <begin position="70"/>
        <end position="99"/>
    </location>
</feature>
<proteinExistence type="predicted"/>
<evidence type="ECO:0000313" key="10">
    <source>
        <dbReference type="Proteomes" id="UP001075354"/>
    </source>
</evidence>
<dbReference type="Proteomes" id="UP001075354">
    <property type="component" value="Chromosome 16"/>
</dbReference>
<keyword evidence="10" id="KW-1185">Reference proteome</keyword>
<feature type="region of interest" description="Disordered" evidence="5">
    <location>
        <begin position="42"/>
        <end position="69"/>
    </location>
</feature>
<evidence type="ECO:0000256" key="2">
    <source>
        <dbReference type="ARBA" id="ARBA00022490"/>
    </source>
</evidence>
<evidence type="ECO:0000259" key="6">
    <source>
        <dbReference type="PROSITE" id="PS50030"/>
    </source>
</evidence>
<dbReference type="PANTHER" id="PTHR46340:SF1">
    <property type="entry name" value="UBX DOMAIN-CONTAINING PROTEIN 1"/>
    <property type="match status" value="1"/>
</dbReference>
<evidence type="ECO:0000256" key="3">
    <source>
        <dbReference type="ARBA" id="ARBA00023054"/>
    </source>
</evidence>
<keyword evidence="4" id="KW-0479">Metal-binding</keyword>
<dbReference type="PROSITE" id="PS50030">
    <property type="entry name" value="UBA"/>
    <property type="match status" value="1"/>
</dbReference>
<reference evidence="9" key="1">
    <citation type="submission" date="2022-12" db="EMBL/GenBank/DDBJ databases">
        <title>Chromosome-level genome assembly of the bean flower thrips Megalurothrips usitatus.</title>
        <authorList>
            <person name="Ma L."/>
            <person name="Liu Q."/>
            <person name="Li H."/>
            <person name="Cai W."/>
        </authorList>
    </citation>
    <scope>NUCLEOTIDE SEQUENCE</scope>
    <source>
        <strain evidence="9">Cailab_2022a</strain>
    </source>
</reference>
<dbReference type="SMART" id="SM00166">
    <property type="entry name" value="UBX"/>
    <property type="match status" value="1"/>
</dbReference>
<organism evidence="9 10">
    <name type="scientific">Megalurothrips usitatus</name>
    <name type="common">bean blossom thrips</name>
    <dbReference type="NCBI Taxonomy" id="439358"/>
    <lineage>
        <taxon>Eukaryota</taxon>
        <taxon>Metazoa</taxon>
        <taxon>Ecdysozoa</taxon>
        <taxon>Arthropoda</taxon>
        <taxon>Hexapoda</taxon>
        <taxon>Insecta</taxon>
        <taxon>Pterygota</taxon>
        <taxon>Neoptera</taxon>
        <taxon>Paraneoptera</taxon>
        <taxon>Thysanoptera</taxon>
        <taxon>Terebrantia</taxon>
        <taxon>Thripoidea</taxon>
        <taxon>Thripidae</taxon>
        <taxon>Megalurothrips</taxon>
    </lineage>
</organism>
<keyword evidence="4" id="KW-0862">Zinc</keyword>
<keyword evidence="4" id="KW-0863">Zinc-finger</keyword>
<evidence type="ECO:0000256" key="1">
    <source>
        <dbReference type="ARBA" id="ARBA00004496"/>
    </source>
</evidence>